<organism evidence="1 2">
    <name type="scientific">Fusarium euwallaceae</name>
    <dbReference type="NCBI Taxonomy" id="1147111"/>
    <lineage>
        <taxon>Eukaryota</taxon>
        <taxon>Fungi</taxon>
        <taxon>Dikarya</taxon>
        <taxon>Ascomycota</taxon>
        <taxon>Pezizomycotina</taxon>
        <taxon>Sordariomycetes</taxon>
        <taxon>Hypocreomycetidae</taxon>
        <taxon>Hypocreales</taxon>
        <taxon>Nectriaceae</taxon>
        <taxon>Fusarium</taxon>
        <taxon>Fusarium solani species complex</taxon>
    </lineage>
</organism>
<protein>
    <submittedName>
        <fullName evidence="1">Uncharacterized protein</fullName>
    </submittedName>
</protein>
<dbReference type="EMBL" id="MIKF01000121">
    <property type="protein sequence ID" value="RTE77424.1"/>
    <property type="molecule type" value="Genomic_DNA"/>
</dbReference>
<evidence type="ECO:0000313" key="1">
    <source>
        <dbReference type="EMBL" id="RTE77424.1"/>
    </source>
</evidence>
<dbReference type="Proteomes" id="UP000287124">
    <property type="component" value="Unassembled WGS sequence"/>
</dbReference>
<name>A0A430LNX9_9HYPO</name>
<evidence type="ECO:0000313" key="2">
    <source>
        <dbReference type="Proteomes" id="UP000287124"/>
    </source>
</evidence>
<accession>A0A430LNX9</accession>
<reference evidence="1 2" key="1">
    <citation type="submission" date="2017-06" db="EMBL/GenBank/DDBJ databases">
        <title>Comparative genomic analysis of Ambrosia Fusariam Clade fungi.</title>
        <authorList>
            <person name="Stajich J.E."/>
            <person name="Carrillo J."/>
            <person name="Kijimoto T."/>
            <person name="Eskalen A."/>
            <person name="O'Donnell K."/>
            <person name="Kasson M."/>
        </authorList>
    </citation>
    <scope>NUCLEOTIDE SEQUENCE [LARGE SCALE GENOMIC DNA]</scope>
    <source>
        <strain evidence="1 2">UCR1854</strain>
    </source>
</reference>
<comment type="caution">
    <text evidence="1">The sequence shown here is derived from an EMBL/GenBank/DDBJ whole genome shotgun (WGS) entry which is preliminary data.</text>
</comment>
<keyword evidence="2" id="KW-1185">Reference proteome</keyword>
<sequence>MIPCRLFMVGSRARDNLATIVDDLALLPMPCHLFKTPRMVLDLRISASCAKPHPMMDDTYVVGLLTGM</sequence>
<dbReference type="AlphaFoldDB" id="A0A430LNX9"/>
<gene>
    <name evidence="1" type="ORF">BHE90_008109</name>
</gene>
<proteinExistence type="predicted"/>